<organism evidence="1 2">
    <name type="scientific">Anaerotruncus colihominis</name>
    <dbReference type="NCBI Taxonomy" id="169435"/>
    <lineage>
        <taxon>Bacteria</taxon>
        <taxon>Bacillati</taxon>
        <taxon>Bacillota</taxon>
        <taxon>Clostridia</taxon>
        <taxon>Eubacteriales</taxon>
        <taxon>Oscillospiraceae</taxon>
        <taxon>Anaerotruncus</taxon>
    </lineage>
</organism>
<dbReference type="Gene3D" id="1.25.40.290">
    <property type="entry name" value="ARM repeat domains"/>
    <property type="match status" value="1"/>
</dbReference>
<protein>
    <submittedName>
        <fullName evidence="1">DNA alkylation repair protein</fullName>
    </submittedName>
</protein>
<proteinExistence type="predicted"/>
<reference evidence="1 2" key="1">
    <citation type="submission" date="2018-08" db="EMBL/GenBank/DDBJ databases">
        <title>Murine metabolic-syndrome-specific gut microbial biobank.</title>
        <authorList>
            <person name="Liu C."/>
        </authorList>
    </citation>
    <scope>NUCLEOTIDE SEQUENCE [LARGE SCALE GENOMIC DNA]</scope>
    <source>
        <strain evidence="1 2">X69</strain>
    </source>
</reference>
<dbReference type="InterPro" id="IPR016024">
    <property type="entry name" value="ARM-type_fold"/>
</dbReference>
<gene>
    <name evidence="1" type="ORF">D3Z39_13640</name>
</gene>
<dbReference type="Proteomes" id="UP000446348">
    <property type="component" value="Unassembled WGS sequence"/>
</dbReference>
<accession>A0A845RK10</accession>
<dbReference type="Pfam" id="PF08713">
    <property type="entry name" value="DNA_alkylation"/>
    <property type="match status" value="1"/>
</dbReference>
<comment type="caution">
    <text evidence="1">The sequence shown here is derived from an EMBL/GenBank/DDBJ whole genome shotgun (WGS) entry which is preliminary data.</text>
</comment>
<evidence type="ECO:0000313" key="1">
    <source>
        <dbReference type="EMBL" id="NBI79889.1"/>
    </source>
</evidence>
<name>A0A845RK10_9FIRM</name>
<evidence type="ECO:0000313" key="2">
    <source>
        <dbReference type="Proteomes" id="UP000446348"/>
    </source>
</evidence>
<dbReference type="RefSeq" id="WP_160210630.1">
    <property type="nucleotide sequence ID" value="NZ_CAMUSJ010000054.1"/>
</dbReference>
<dbReference type="InterPro" id="IPR014825">
    <property type="entry name" value="DNA_alkylation"/>
</dbReference>
<dbReference type="EMBL" id="QXWZ01000027">
    <property type="protein sequence ID" value="NBI79889.1"/>
    <property type="molecule type" value="Genomic_DNA"/>
</dbReference>
<dbReference type="SUPFAM" id="SSF48371">
    <property type="entry name" value="ARM repeat"/>
    <property type="match status" value="1"/>
</dbReference>
<sequence length="272" mass="31514">MKDIKRKGARTTKDISPEILEKLNHGEIETANIVEWFAIDRRQLLSIVLLQNKREIYLQPILEHVNQLKKQTSNTISEAIGEGLFLQADKHCDKECLKIIANHSSDLVRSWGCFMVGKNNSLSLSQMLKEIEAFARDSHFNVREEAWVAVRPSVISNLHESISILSEWALDENEYIRRFASEITRPRGVWCKHIEVLKTTPELALSILEPLKSDKSKYVRDSVANWLNDASKTQPEFVRNLCERWKEESNTEETRYIIKKALRTLRKSEEAV</sequence>
<dbReference type="AlphaFoldDB" id="A0A845RK10"/>
<dbReference type="OrthoDB" id="9797162at2"/>